<dbReference type="KEGG" id="pht:BLM14_27755"/>
<dbReference type="InterPro" id="IPR046945">
    <property type="entry name" value="RHMD-like"/>
</dbReference>
<dbReference type="GO" id="GO:0000287">
    <property type="term" value="F:magnesium ion binding"/>
    <property type="evidence" value="ECO:0007669"/>
    <property type="project" value="TreeGrafter"/>
</dbReference>
<reference evidence="5 6" key="1">
    <citation type="journal article" date="2017" name="Int J Environ Stud">
        <title>Does the Miocene-Pliocene relict legume Oxytropis triphylla form nitrogen-fixing nodules with a combination of bacterial strains?</title>
        <authorList>
            <person name="Safronova V."/>
            <person name="Belimov A."/>
            <person name="Sazanova A."/>
            <person name="Kuznetsova I."/>
            <person name="Popova J."/>
            <person name="Andronov E."/>
            <person name="Verkhozina A."/>
            <person name="Tikhonovich I."/>
        </authorList>
    </citation>
    <scope>NUCLEOTIDE SEQUENCE [LARGE SCALE GENOMIC DNA]</scope>
    <source>
        <strain evidence="5 6">Tri-38</strain>
    </source>
</reference>
<dbReference type="Pfam" id="PF13378">
    <property type="entry name" value="MR_MLE_C"/>
    <property type="match status" value="1"/>
</dbReference>
<accession>A0A2N9W0K5</accession>
<dbReference type="PANTHER" id="PTHR13794">
    <property type="entry name" value="ENOLASE SUPERFAMILY, MANDELATE RACEMASE"/>
    <property type="match status" value="1"/>
</dbReference>
<evidence type="ECO:0000256" key="3">
    <source>
        <dbReference type="ARBA" id="ARBA00022842"/>
    </source>
</evidence>
<name>A0A2N9W0K5_9HYPH</name>
<dbReference type="SUPFAM" id="SSF54826">
    <property type="entry name" value="Enolase N-terminal domain-like"/>
    <property type="match status" value="1"/>
</dbReference>
<feature type="domain" description="Mandelate racemase/muconate lactonizing enzyme C-terminal" evidence="4">
    <location>
        <begin position="155"/>
        <end position="247"/>
    </location>
</feature>
<protein>
    <recommendedName>
        <fullName evidence="4">Mandelate racemase/muconate lactonizing enzyme C-terminal domain-containing protein</fullName>
    </recommendedName>
</protein>
<dbReference type="CDD" id="cd03316">
    <property type="entry name" value="MR_like"/>
    <property type="match status" value="1"/>
</dbReference>
<dbReference type="InterPro" id="IPR013342">
    <property type="entry name" value="Mandelate_racemase_C"/>
</dbReference>
<dbReference type="EMBL" id="MZMT01000021">
    <property type="protein sequence ID" value="PIO45273.1"/>
    <property type="molecule type" value="Genomic_DNA"/>
</dbReference>
<comment type="caution">
    <text evidence="5">The sequence shown here is derived from an EMBL/GenBank/DDBJ whole genome shotgun (WGS) entry which is preliminary data.</text>
</comment>
<dbReference type="Gene3D" id="3.30.390.10">
    <property type="entry name" value="Enolase-like, N-terminal domain"/>
    <property type="match status" value="1"/>
</dbReference>
<dbReference type="InterPro" id="IPR029065">
    <property type="entry name" value="Enolase_C-like"/>
</dbReference>
<dbReference type="AlphaFoldDB" id="A0A2N9W0K5"/>
<dbReference type="InterPro" id="IPR013341">
    <property type="entry name" value="Mandelate_racemase_N_dom"/>
</dbReference>
<sequence length="369" mass="40328">MPEANPELPKIISLQTHPVRIPFVDGGAGTGGTPSRWHVLDMVLIRVEDDEGNVGWGEAFAYFCLEAVKSAVDRMIAPFVVGQSISDIPAWNIDIQKKLHLFGRYGITLFALSGVDIALWDLAARRARKPLWMLLDADVAVQRLAYASLVRYGNADLVAVQCQKALDLGYRHVKLHEIAPDVIRRAREIVGPDVPLMVDANCTWSVEETIALRKTFVECDVLWVEEPIFPPDDYTGLARIEGQGIATGAGENVSTAFDFQRLIQSVTYPQPSVTKVGGISEFISVLKSCAQAGKIAMPHTPYFGPGYFATLAMLPLTSPRTLVEYLFVEPEAWLAATPQPVNGLLSAGDDFGIGFTPDPDVMARYAASL</sequence>
<dbReference type="PANTHER" id="PTHR13794:SF58">
    <property type="entry name" value="MITOCHONDRIAL ENOLASE SUPERFAMILY MEMBER 1"/>
    <property type="match status" value="1"/>
</dbReference>
<comment type="cofactor">
    <cofactor evidence="1">
        <name>Mg(2+)</name>
        <dbReference type="ChEBI" id="CHEBI:18420"/>
    </cofactor>
</comment>
<evidence type="ECO:0000256" key="1">
    <source>
        <dbReference type="ARBA" id="ARBA00001946"/>
    </source>
</evidence>
<dbReference type="GO" id="GO:0016052">
    <property type="term" value="P:carbohydrate catabolic process"/>
    <property type="evidence" value="ECO:0007669"/>
    <property type="project" value="TreeGrafter"/>
</dbReference>
<dbReference type="Gene3D" id="3.20.20.120">
    <property type="entry name" value="Enolase-like C-terminal domain"/>
    <property type="match status" value="1"/>
</dbReference>
<dbReference type="RefSeq" id="WP_100003370.1">
    <property type="nucleotide sequence ID" value="NZ_CP017943.1"/>
</dbReference>
<dbReference type="SFLD" id="SFLDS00001">
    <property type="entry name" value="Enolase"/>
    <property type="match status" value="1"/>
</dbReference>
<keyword evidence="3" id="KW-0460">Magnesium</keyword>
<dbReference type="Pfam" id="PF02746">
    <property type="entry name" value="MR_MLE_N"/>
    <property type="match status" value="1"/>
</dbReference>
<evidence type="ECO:0000313" key="6">
    <source>
        <dbReference type="Proteomes" id="UP000232163"/>
    </source>
</evidence>
<evidence type="ECO:0000256" key="2">
    <source>
        <dbReference type="ARBA" id="ARBA00022723"/>
    </source>
</evidence>
<proteinExistence type="predicted"/>
<dbReference type="GO" id="GO:0016836">
    <property type="term" value="F:hydro-lyase activity"/>
    <property type="evidence" value="ECO:0007669"/>
    <property type="project" value="TreeGrafter"/>
</dbReference>
<dbReference type="InterPro" id="IPR036849">
    <property type="entry name" value="Enolase-like_C_sf"/>
</dbReference>
<keyword evidence="6" id="KW-1185">Reference proteome</keyword>
<evidence type="ECO:0000259" key="4">
    <source>
        <dbReference type="SMART" id="SM00922"/>
    </source>
</evidence>
<dbReference type="Proteomes" id="UP000232163">
    <property type="component" value="Unassembled WGS sequence"/>
</dbReference>
<keyword evidence="2" id="KW-0479">Metal-binding</keyword>
<dbReference type="OrthoDB" id="9802699at2"/>
<dbReference type="SUPFAM" id="SSF51604">
    <property type="entry name" value="Enolase C-terminal domain-like"/>
    <property type="match status" value="1"/>
</dbReference>
<dbReference type="SMART" id="SM00922">
    <property type="entry name" value="MR_MLE"/>
    <property type="match status" value="1"/>
</dbReference>
<evidence type="ECO:0000313" key="5">
    <source>
        <dbReference type="EMBL" id="PIO45273.1"/>
    </source>
</evidence>
<dbReference type="InterPro" id="IPR029017">
    <property type="entry name" value="Enolase-like_N"/>
</dbReference>
<gene>
    <name evidence="5" type="ORF">B5P45_08430</name>
</gene>
<organism evidence="5 6">
    <name type="scientific">Phyllobacterium zundukense</name>
    <dbReference type="NCBI Taxonomy" id="1867719"/>
    <lineage>
        <taxon>Bacteria</taxon>
        <taxon>Pseudomonadati</taxon>
        <taxon>Pseudomonadota</taxon>
        <taxon>Alphaproteobacteria</taxon>
        <taxon>Hyphomicrobiales</taxon>
        <taxon>Phyllobacteriaceae</taxon>
        <taxon>Phyllobacterium</taxon>
    </lineage>
</organism>